<comment type="caution">
    <text evidence="2">The sequence shown here is derived from an EMBL/GenBank/DDBJ whole genome shotgun (WGS) entry which is preliminary data.</text>
</comment>
<dbReference type="GO" id="GO:0032259">
    <property type="term" value="P:methylation"/>
    <property type="evidence" value="ECO:0007669"/>
    <property type="project" value="UniProtKB-KW"/>
</dbReference>
<sequence length="236" mass="26095">MNEPTAARPTPTRSPNIWDSPDVYEVENLGADRDGVIEAAMARLHPFEGADLLDVGCGTGFHLPRFVELGCASVVGVEPHPPLLAAARQRTAGVERVRVEEGVAQALPLGDGAVDVAHARWAYFFGAGCEPGLRELERVVRPGGTAFVIDNDATRSTFGRWFARANPSYDPVAVERFWGRQGWSREALTIRWEFDRREDLEAVVRIEFPDTAAEGILAEHPGTGVDYAVNLWWRRF</sequence>
<dbReference type="InterPro" id="IPR029063">
    <property type="entry name" value="SAM-dependent_MTases_sf"/>
</dbReference>
<organism evidence="2 3">
    <name type="scientific">Pedococcus ginsenosidimutans</name>
    <dbReference type="NCBI Taxonomy" id="490570"/>
    <lineage>
        <taxon>Bacteria</taxon>
        <taxon>Bacillati</taxon>
        <taxon>Actinomycetota</taxon>
        <taxon>Actinomycetes</taxon>
        <taxon>Micrococcales</taxon>
        <taxon>Intrasporangiaceae</taxon>
        <taxon>Pedococcus</taxon>
    </lineage>
</organism>
<keyword evidence="2" id="KW-0808">Transferase</keyword>
<dbReference type="SUPFAM" id="SSF53335">
    <property type="entry name" value="S-adenosyl-L-methionine-dependent methyltransferases"/>
    <property type="match status" value="1"/>
</dbReference>
<keyword evidence="3" id="KW-1185">Reference proteome</keyword>
<reference evidence="3" key="1">
    <citation type="journal article" date="2019" name="Int. J. Syst. Evol. Microbiol.">
        <title>The Global Catalogue of Microorganisms (GCM) 10K type strain sequencing project: providing services to taxonomists for standard genome sequencing and annotation.</title>
        <authorList>
            <consortium name="The Broad Institute Genomics Platform"/>
            <consortium name="The Broad Institute Genome Sequencing Center for Infectious Disease"/>
            <person name="Wu L."/>
            <person name="Ma J."/>
        </authorList>
    </citation>
    <scope>NUCLEOTIDE SEQUENCE [LARGE SCALE GENOMIC DNA]</scope>
    <source>
        <strain evidence="3">JCM 18961</strain>
    </source>
</reference>
<proteinExistence type="predicted"/>
<dbReference type="GO" id="GO:0008168">
    <property type="term" value="F:methyltransferase activity"/>
    <property type="evidence" value="ECO:0007669"/>
    <property type="project" value="UniProtKB-KW"/>
</dbReference>
<evidence type="ECO:0000259" key="1">
    <source>
        <dbReference type="Pfam" id="PF08241"/>
    </source>
</evidence>
<dbReference type="Gene3D" id="3.40.50.150">
    <property type="entry name" value="Vaccinia Virus protein VP39"/>
    <property type="match status" value="1"/>
</dbReference>
<evidence type="ECO:0000313" key="3">
    <source>
        <dbReference type="Proteomes" id="UP001500556"/>
    </source>
</evidence>
<gene>
    <name evidence="2" type="ORF">GCM10025782_02510</name>
</gene>
<dbReference type="Proteomes" id="UP001500556">
    <property type="component" value="Unassembled WGS sequence"/>
</dbReference>
<feature type="domain" description="Methyltransferase type 11" evidence="1">
    <location>
        <begin position="53"/>
        <end position="147"/>
    </location>
</feature>
<accession>A0ABP8XKH7</accession>
<dbReference type="InterPro" id="IPR050508">
    <property type="entry name" value="Methyltransf_Superfamily"/>
</dbReference>
<dbReference type="PANTHER" id="PTHR42912">
    <property type="entry name" value="METHYLTRANSFERASE"/>
    <property type="match status" value="1"/>
</dbReference>
<name>A0ABP8XKH7_9MICO</name>
<keyword evidence="2" id="KW-0489">Methyltransferase</keyword>
<evidence type="ECO:0000313" key="2">
    <source>
        <dbReference type="EMBL" id="GAA4709982.1"/>
    </source>
</evidence>
<dbReference type="Pfam" id="PF08241">
    <property type="entry name" value="Methyltransf_11"/>
    <property type="match status" value="1"/>
</dbReference>
<dbReference type="InterPro" id="IPR013216">
    <property type="entry name" value="Methyltransf_11"/>
</dbReference>
<protein>
    <submittedName>
        <fullName evidence="2">Class I SAM-dependent methyltransferase</fullName>
    </submittedName>
</protein>
<dbReference type="RefSeq" id="WP_345500598.1">
    <property type="nucleotide sequence ID" value="NZ_BAABLO010000001.1"/>
</dbReference>
<dbReference type="CDD" id="cd02440">
    <property type="entry name" value="AdoMet_MTases"/>
    <property type="match status" value="1"/>
</dbReference>
<dbReference type="EMBL" id="BAABLO010000001">
    <property type="protein sequence ID" value="GAA4709982.1"/>
    <property type="molecule type" value="Genomic_DNA"/>
</dbReference>